<accession>A0AA37JZ55</accession>
<evidence type="ECO:0000313" key="1">
    <source>
        <dbReference type="EMBL" id="GKH14869.1"/>
    </source>
</evidence>
<name>A0AA37JZ55_BACUN</name>
<organism evidence="1 2">
    <name type="scientific">Bacteroides uniformis</name>
    <dbReference type="NCBI Taxonomy" id="820"/>
    <lineage>
        <taxon>Bacteria</taxon>
        <taxon>Pseudomonadati</taxon>
        <taxon>Bacteroidota</taxon>
        <taxon>Bacteroidia</taxon>
        <taxon>Bacteroidales</taxon>
        <taxon>Bacteroidaceae</taxon>
        <taxon>Bacteroides</taxon>
    </lineage>
</organism>
<dbReference type="RefSeq" id="WP_140403467.1">
    <property type="nucleotide sequence ID" value="NZ_BQNL01000001.1"/>
</dbReference>
<sequence length="338" mass="40254">MESKSNLHYNYVYFNANCNGFILNPDEYNAICTRDLESLDNVQVVQAPLQMSSCILRFLFNVHNDERISRRVCVPFKKIWYPLYFKDNFTNQKPLCFVFASSDYSFDYIHYLRKKYKNCKTVKIHRDLVKVAHCNPQYSEENMNREFDLRLTFDYEEAKKYHMVHFDEIESKVNVKIADNYPLTDVFFAGKAKDRLPKIIEAYDLFTSYGLKCEFYITHVKPEDQIKRDGIIYSNSFMPYKEMLYKSVNCRFMFDINQAGAVGYTSRFLEAVIYNKLLITDNVAVKHTKFYSSGNILFYENINDIKKDFFEKTPSDYNYNNEFSPIHLINLIDRELIR</sequence>
<comment type="caution">
    <text evidence="1">The sequence shown here is derived from an EMBL/GenBank/DDBJ whole genome shotgun (WGS) entry which is preliminary data.</text>
</comment>
<dbReference type="AlphaFoldDB" id="A0AA37JZ55"/>
<dbReference type="Proteomes" id="UP001055048">
    <property type="component" value="Unassembled WGS sequence"/>
</dbReference>
<dbReference type="EMBL" id="BQNL01000001">
    <property type="protein sequence ID" value="GKH14869.1"/>
    <property type="molecule type" value="Genomic_DNA"/>
</dbReference>
<reference evidence="1" key="1">
    <citation type="submission" date="2022-01" db="EMBL/GenBank/DDBJ databases">
        <title>Novel bile acid biosynthetic pathways are enriched in the microbiome of centenarians.</title>
        <authorList>
            <person name="Sato Y."/>
            <person name="Atarashi K."/>
            <person name="Plichta R.D."/>
            <person name="Arai Y."/>
            <person name="Sasajima S."/>
            <person name="Kearney M.S."/>
            <person name="Suda W."/>
            <person name="Takeshita K."/>
            <person name="Sasaki T."/>
            <person name="Okamoto S."/>
            <person name="Skelly N.A."/>
            <person name="Okamura Y."/>
            <person name="Vlamakis H."/>
            <person name="Li Y."/>
            <person name="Tanoue T."/>
            <person name="Takei H."/>
            <person name="Nittono H."/>
            <person name="Narushima S."/>
            <person name="Irie J."/>
            <person name="Itoh H."/>
            <person name="Moriya K."/>
            <person name="Sugiura Y."/>
            <person name="Suematsu M."/>
            <person name="Moritoki N."/>
            <person name="Shibata S."/>
            <person name="Littman R.D."/>
            <person name="Fischbach A.M."/>
            <person name="Uwamino Y."/>
            <person name="Inoue T."/>
            <person name="Honda A."/>
            <person name="Hattori M."/>
            <person name="Murai T."/>
            <person name="Xavier J.R."/>
            <person name="Hirose N."/>
            <person name="Honda K."/>
        </authorList>
    </citation>
    <scope>NUCLEOTIDE SEQUENCE</scope>
    <source>
        <strain evidence="1">CE91-St12</strain>
    </source>
</reference>
<protein>
    <submittedName>
        <fullName evidence="1">Uncharacterized protein</fullName>
    </submittedName>
</protein>
<evidence type="ECO:0000313" key="2">
    <source>
        <dbReference type="Proteomes" id="UP001055048"/>
    </source>
</evidence>
<gene>
    <name evidence="1" type="ORF">CE91St12_30790</name>
</gene>
<proteinExistence type="predicted"/>